<evidence type="ECO:0000256" key="1">
    <source>
        <dbReference type="SAM" id="MobiDB-lite"/>
    </source>
</evidence>
<feature type="compositionally biased region" description="Basic and acidic residues" evidence="1">
    <location>
        <begin position="237"/>
        <end position="246"/>
    </location>
</feature>
<feature type="region of interest" description="Disordered" evidence="1">
    <location>
        <begin position="179"/>
        <end position="246"/>
    </location>
</feature>
<name>A0A3E2HJI8_SCYLI</name>
<protein>
    <submittedName>
        <fullName evidence="2">Uncharacterized protein</fullName>
    </submittedName>
</protein>
<dbReference type="PANTHER" id="PTHR38166">
    <property type="entry name" value="C2H2-TYPE DOMAIN-CONTAINING PROTEIN-RELATED"/>
    <property type="match status" value="1"/>
</dbReference>
<proteinExistence type="predicted"/>
<accession>A0A3E2HJI8</accession>
<keyword evidence="3" id="KW-1185">Reference proteome</keyword>
<sequence>MRIHPVDLAAGAPYSMTAEGDATHDHLRRPVYLCSILQYQVRDLRVTARDRRCSEKLGQPPEGITMELEKALRSKKKSHPHQTEEERWKEIYCVLFSKKHAPSPYFEPIQEDVVPTPASEILDNYAEYSLREIPPLFQHKLQTQLGMEDELMQHLSEILVQCLERILLDYRDQLGLTPSTSTFSPSSLRDPRMMTSNEGMPSPGQIISPPSSNSSSYLQLHDPKLLSPSTANTQDWDSDRDTMIHY</sequence>
<dbReference type="PANTHER" id="PTHR38166:SF1">
    <property type="entry name" value="C2H2-TYPE DOMAIN-CONTAINING PROTEIN"/>
    <property type="match status" value="1"/>
</dbReference>
<feature type="compositionally biased region" description="Low complexity" evidence="1">
    <location>
        <begin position="201"/>
        <end position="216"/>
    </location>
</feature>
<gene>
    <name evidence="2" type="ORF">B7463_g3147</name>
</gene>
<feature type="non-terminal residue" evidence="2">
    <location>
        <position position="1"/>
    </location>
</feature>
<evidence type="ECO:0000313" key="2">
    <source>
        <dbReference type="EMBL" id="RFU33221.1"/>
    </source>
</evidence>
<dbReference type="AlphaFoldDB" id="A0A3E2HJI8"/>
<organism evidence="2 3">
    <name type="scientific">Scytalidium lignicola</name>
    <name type="common">Hyphomycete</name>
    <dbReference type="NCBI Taxonomy" id="5539"/>
    <lineage>
        <taxon>Eukaryota</taxon>
        <taxon>Fungi</taxon>
        <taxon>Dikarya</taxon>
        <taxon>Ascomycota</taxon>
        <taxon>Pezizomycotina</taxon>
        <taxon>Leotiomycetes</taxon>
        <taxon>Leotiomycetes incertae sedis</taxon>
        <taxon>Scytalidium</taxon>
    </lineage>
</organism>
<comment type="caution">
    <text evidence="2">The sequence shown here is derived from an EMBL/GenBank/DDBJ whole genome shotgun (WGS) entry which is preliminary data.</text>
</comment>
<dbReference type="OrthoDB" id="5382659at2759"/>
<evidence type="ECO:0000313" key="3">
    <source>
        <dbReference type="Proteomes" id="UP000258309"/>
    </source>
</evidence>
<feature type="non-terminal residue" evidence="2">
    <location>
        <position position="246"/>
    </location>
</feature>
<dbReference type="Proteomes" id="UP000258309">
    <property type="component" value="Unassembled WGS sequence"/>
</dbReference>
<reference evidence="2 3" key="1">
    <citation type="submission" date="2018-05" db="EMBL/GenBank/DDBJ databases">
        <title>Draft genome sequence of Scytalidium lignicola DSM 105466, a ubiquitous saprotrophic fungus.</title>
        <authorList>
            <person name="Buettner E."/>
            <person name="Gebauer A.M."/>
            <person name="Hofrichter M."/>
            <person name="Liers C."/>
            <person name="Kellner H."/>
        </authorList>
    </citation>
    <scope>NUCLEOTIDE SEQUENCE [LARGE SCALE GENOMIC DNA]</scope>
    <source>
        <strain evidence="2 3">DSM 105466</strain>
    </source>
</reference>
<dbReference type="EMBL" id="NCSJ02000039">
    <property type="protein sequence ID" value="RFU33221.1"/>
    <property type="molecule type" value="Genomic_DNA"/>
</dbReference>